<keyword evidence="1" id="KW-0812">Transmembrane</keyword>
<feature type="transmembrane region" description="Helical" evidence="1">
    <location>
        <begin position="44"/>
        <end position="69"/>
    </location>
</feature>
<comment type="caution">
    <text evidence="3">The sequence shown here is derived from an EMBL/GenBank/DDBJ whole genome shotgun (WGS) entry which is preliminary data.</text>
</comment>
<dbReference type="STRING" id="1798384.A3D03_01410"/>
<feature type="transmembrane region" description="Helical" evidence="1">
    <location>
        <begin position="94"/>
        <end position="115"/>
    </location>
</feature>
<keyword evidence="1" id="KW-0472">Membrane</keyword>
<gene>
    <name evidence="3" type="ORF">A3D03_01410</name>
</gene>
<evidence type="ECO:0000313" key="3">
    <source>
        <dbReference type="EMBL" id="OGG21786.1"/>
    </source>
</evidence>
<evidence type="ECO:0000256" key="1">
    <source>
        <dbReference type="SAM" id="Phobius"/>
    </source>
</evidence>
<evidence type="ECO:0000259" key="2">
    <source>
        <dbReference type="Pfam" id="PF25231"/>
    </source>
</evidence>
<dbReference type="EMBL" id="MFJN01000016">
    <property type="protein sequence ID" value="OGG21786.1"/>
    <property type="molecule type" value="Genomic_DNA"/>
</dbReference>
<feature type="transmembrane region" description="Helical" evidence="1">
    <location>
        <begin position="151"/>
        <end position="175"/>
    </location>
</feature>
<name>A0A1F6AB21_9BACT</name>
<accession>A0A1F6AB21</accession>
<feature type="domain" description="DUF7847" evidence="2">
    <location>
        <begin position="101"/>
        <end position="265"/>
    </location>
</feature>
<dbReference type="Pfam" id="PF25231">
    <property type="entry name" value="DUF7847"/>
    <property type="match status" value="1"/>
</dbReference>
<dbReference type="Proteomes" id="UP000177092">
    <property type="component" value="Unassembled WGS sequence"/>
</dbReference>
<feature type="transmembrane region" description="Helical" evidence="1">
    <location>
        <begin position="237"/>
        <end position="260"/>
    </location>
</feature>
<evidence type="ECO:0000313" key="4">
    <source>
        <dbReference type="Proteomes" id="UP000177092"/>
    </source>
</evidence>
<dbReference type="InterPro" id="IPR057169">
    <property type="entry name" value="DUF7847"/>
</dbReference>
<protein>
    <recommendedName>
        <fullName evidence="2">DUF7847 domain-containing protein</fullName>
    </recommendedName>
</protein>
<feature type="transmembrane region" description="Helical" evidence="1">
    <location>
        <begin position="280"/>
        <end position="300"/>
    </location>
</feature>
<keyword evidence="1" id="KW-1133">Transmembrane helix</keyword>
<proteinExistence type="predicted"/>
<sequence>MENNEKLSLTDKPAKPSDLIAGLPPIKKLFSDAWKTFTLSLLNLFILSLVSIVGNVSALLVFGILYIILSLGSGLVKNIIQQPSALSNLPPSHLFFFIGLAGVFGILFILVNYIFRIAMVVTVARSEKQISIKENIKFSLKRVLPLVMTDFIILFFVIGGSLLFIFPALIFYFFFLFVNYEVILNNQSFLNALKKSVLLVSRRFGEILIRILILVGITILLTILIPNMIRKIDPDTYLLIALWSVLLNVLFGWFSLAFMLELYKQAQKGIENDKLPSLSIFWIVAILGWILALVLFILGIKIASLPSAQKFFQKQFTPTPTIYMRRKLPPFYDPIISPTTESPFL</sequence>
<organism evidence="3 4">
    <name type="scientific">Candidatus Gottesmanbacteria bacterium RIFCSPHIGHO2_02_FULL_40_13</name>
    <dbReference type="NCBI Taxonomy" id="1798384"/>
    <lineage>
        <taxon>Bacteria</taxon>
        <taxon>Candidatus Gottesmaniibacteriota</taxon>
    </lineage>
</organism>
<reference evidence="3 4" key="1">
    <citation type="journal article" date="2016" name="Nat. Commun.">
        <title>Thousands of microbial genomes shed light on interconnected biogeochemical processes in an aquifer system.</title>
        <authorList>
            <person name="Anantharaman K."/>
            <person name="Brown C.T."/>
            <person name="Hug L.A."/>
            <person name="Sharon I."/>
            <person name="Castelle C.J."/>
            <person name="Probst A.J."/>
            <person name="Thomas B.C."/>
            <person name="Singh A."/>
            <person name="Wilkins M.J."/>
            <person name="Karaoz U."/>
            <person name="Brodie E.L."/>
            <person name="Williams K.H."/>
            <person name="Hubbard S.S."/>
            <person name="Banfield J.F."/>
        </authorList>
    </citation>
    <scope>NUCLEOTIDE SEQUENCE [LARGE SCALE GENOMIC DNA]</scope>
</reference>
<feature type="transmembrane region" description="Helical" evidence="1">
    <location>
        <begin position="207"/>
        <end position="225"/>
    </location>
</feature>
<dbReference type="AlphaFoldDB" id="A0A1F6AB21"/>